<keyword evidence="1" id="KW-0472">Membrane</keyword>
<evidence type="ECO:0000256" key="1">
    <source>
        <dbReference type="SAM" id="Phobius"/>
    </source>
</evidence>
<keyword evidence="1" id="KW-1133">Transmembrane helix</keyword>
<keyword evidence="2" id="KW-0732">Signal</keyword>
<feature type="signal peptide" evidence="2">
    <location>
        <begin position="1"/>
        <end position="20"/>
    </location>
</feature>
<protein>
    <submittedName>
        <fullName evidence="3">Uncharacterized protein</fullName>
    </submittedName>
</protein>
<feature type="transmembrane region" description="Helical" evidence="1">
    <location>
        <begin position="135"/>
        <end position="158"/>
    </location>
</feature>
<evidence type="ECO:0000313" key="4">
    <source>
        <dbReference type="Proteomes" id="UP001497623"/>
    </source>
</evidence>
<gene>
    <name evidence="3" type="ORF">MNOR_LOCUS34678</name>
</gene>
<reference evidence="3 4" key="1">
    <citation type="submission" date="2024-05" db="EMBL/GenBank/DDBJ databases">
        <authorList>
            <person name="Wallberg A."/>
        </authorList>
    </citation>
    <scope>NUCLEOTIDE SEQUENCE [LARGE SCALE GENOMIC DNA]</scope>
</reference>
<proteinExistence type="predicted"/>
<keyword evidence="1" id="KW-0812">Transmembrane</keyword>
<dbReference type="Proteomes" id="UP001497623">
    <property type="component" value="Unassembled WGS sequence"/>
</dbReference>
<accession>A0AAV2SCR6</accession>
<dbReference type="AlphaFoldDB" id="A0AAV2SCR6"/>
<evidence type="ECO:0000313" key="3">
    <source>
        <dbReference type="EMBL" id="CAL4175779.1"/>
    </source>
</evidence>
<keyword evidence="4" id="KW-1185">Reference proteome</keyword>
<feature type="chain" id="PRO_5043506225" evidence="2">
    <location>
        <begin position="21"/>
        <end position="189"/>
    </location>
</feature>
<organism evidence="3 4">
    <name type="scientific">Meganyctiphanes norvegica</name>
    <name type="common">Northern krill</name>
    <name type="synonym">Thysanopoda norvegica</name>
    <dbReference type="NCBI Taxonomy" id="48144"/>
    <lineage>
        <taxon>Eukaryota</taxon>
        <taxon>Metazoa</taxon>
        <taxon>Ecdysozoa</taxon>
        <taxon>Arthropoda</taxon>
        <taxon>Crustacea</taxon>
        <taxon>Multicrustacea</taxon>
        <taxon>Malacostraca</taxon>
        <taxon>Eumalacostraca</taxon>
        <taxon>Eucarida</taxon>
        <taxon>Euphausiacea</taxon>
        <taxon>Euphausiidae</taxon>
        <taxon>Meganyctiphanes</taxon>
    </lineage>
</organism>
<sequence length="189" mass="20600">MAGTMKSVLLVYALVTCVRADGDHHHAAPPVAITGAEQNSHYAIYYHEDQAAPPEQVVSAAAPHPAAPIQAAPLLDPMSSYMSYETREDYPDYPDYPEEPLLDGTGTKGGVDPYAGGLDFSPAGVKSKLTDVNTWLKIFFLVVLALAVSPYIISWFGIIPNLGRTIENIPYDDIMYYGDLVFKAISKTY</sequence>
<name>A0AAV2SCR6_MEGNR</name>
<comment type="caution">
    <text evidence="3">The sequence shown here is derived from an EMBL/GenBank/DDBJ whole genome shotgun (WGS) entry which is preliminary data.</text>
</comment>
<evidence type="ECO:0000256" key="2">
    <source>
        <dbReference type="SAM" id="SignalP"/>
    </source>
</evidence>
<dbReference type="EMBL" id="CAXKWB010054394">
    <property type="protein sequence ID" value="CAL4175779.1"/>
    <property type="molecule type" value="Genomic_DNA"/>
</dbReference>